<comment type="caution">
    <text evidence="1">The sequence shown here is derived from an EMBL/GenBank/DDBJ whole genome shotgun (WGS) entry which is preliminary data.</text>
</comment>
<name>A0A2M8L4E7_9BACT</name>
<dbReference type="EMBL" id="PFEK01000005">
    <property type="protein sequence ID" value="PJE67811.1"/>
    <property type="molecule type" value="Genomic_DNA"/>
</dbReference>
<dbReference type="Proteomes" id="UP000231474">
    <property type="component" value="Unassembled WGS sequence"/>
</dbReference>
<gene>
    <name evidence="1" type="ORF">COU95_00200</name>
</gene>
<dbReference type="AlphaFoldDB" id="A0A2M8L4E7"/>
<proteinExistence type="predicted"/>
<evidence type="ECO:0000313" key="1">
    <source>
        <dbReference type="EMBL" id="PJE67811.1"/>
    </source>
</evidence>
<reference evidence="2" key="1">
    <citation type="submission" date="2017-09" db="EMBL/GenBank/DDBJ databases">
        <title>Depth-based differentiation of microbial function through sediment-hosted aquifers and enrichment of novel symbionts in the deep terrestrial subsurface.</title>
        <authorList>
            <person name="Probst A.J."/>
            <person name="Ladd B."/>
            <person name="Jarett J.K."/>
            <person name="Geller-Mcgrath D.E."/>
            <person name="Sieber C.M.K."/>
            <person name="Emerson J.B."/>
            <person name="Anantharaman K."/>
            <person name="Thomas B.C."/>
            <person name="Malmstrom R."/>
            <person name="Stieglmeier M."/>
            <person name="Klingl A."/>
            <person name="Woyke T."/>
            <person name="Ryan C.M."/>
            <person name="Banfield J.F."/>
        </authorList>
    </citation>
    <scope>NUCLEOTIDE SEQUENCE [LARGE SCALE GENOMIC DNA]</scope>
</reference>
<protein>
    <submittedName>
        <fullName evidence="1">Uncharacterized protein</fullName>
    </submittedName>
</protein>
<evidence type="ECO:0000313" key="2">
    <source>
        <dbReference type="Proteomes" id="UP000231474"/>
    </source>
</evidence>
<sequence>MVEEELPEKLLSLPIVELRADVKDNQIIEGDQGKFHYEITKVRVLQRSEIIIYSLSTSGPKRKRKKFVEQIIDILGKPFNTEQQFPDDPNFYTFWEAKKVEKRLRKISP</sequence>
<organism evidence="1 2">
    <name type="scientific">Candidatus Shapirobacteria bacterium CG10_big_fil_rev_8_21_14_0_10_40_9</name>
    <dbReference type="NCBI Taxonomy" id="1974888"/>
    <lineage>
        <taxon>Bacteria</taxon>
        <taxon>Candidatus Shapironibacteriota</taxon>
    </lineage>
</organism>
<accession>A0A2M8L4E7</accession>